<gene>
    <name evidence="1" type="ORF">QFC20_000634</name>
</gene>
<evidence type="ECO:0000313" key="1">
    <source>
        <dbReference type="EMBL" id="KAJ9116699.1"/>
    </source>
</evidence>
<keyword evidence="2" id="KW-1185">Reference proteome</keyword>
<protein>
    <submittedName>
        <fullName evidence="1">Uncharacterized protein</fullName>
    </submittedName>
</protein>
<sequence>MSQFVQAGPSIHEAQGQLVDSTEALKLPTSTSAGSSDHVPSSENERRNGLDATSLAKWNKLAERGGIGKAVALQDCMANRKGDLMFLAGDEITILRALTEDIFLGYCEGVIGRFYRQHVCLPTGLAAAVPLNSSTSSSTDPLSTSSSANDSSSSLPLQAASSPSSVASKHAAKSVTAEDGLTHGVGSPLLANSSGVVKQETREATTFDNAHRSTASSSSAPPDSSQNIRTGSSRSSIDDQRDETTDNVRFSASSISSTWSHRSNLDNPSEGHLSAAQSVAVALRGFATGAKVLNNEEESEFGRRYHSRDSSLHGSEISWSSARESDEVSEGSIRYPTTVSLVDRMKAMRMPAAYHSADASPPANEPPAVKVEQHERNDEQHERQVQSNGEQSSEEGSVSSISMAKAILLPMSPPARPEKNRLRSQQSEGLIQSPSSATTVADTEKDDLGDARENLGDGIEPAQTEVRPTLLDAEVRHEEPETQKDAAADTLSVMTGESNPFEFATGVSAANTPNEISVPPTEQLASKLPVSVNLPLMERTADAPAITEGAIESTSSNPIQGHKAASSSLGVIRELANRFSTASDIMRKHHVDDVGVQSYFPVVADEETPPSEAEPVDVFGTLSMTAPQVEQHLPERDAGSNFVVPESMNDAGVGTLSNPMVLGSTISSAPVPTTLEEQESKSARHQSKDEWNILDDYVAGFTSPAPHSPEALRSPPKSISVLSDVTSTMNSKPVNETLPGPVKKKVSGILKIRTAISSPRAQQNENSPKAIRTPTDATFQYGSPEGSMSPDTKRFRAFAMHSASPTVTPTKSGSRVQPRSISSSFGSKSAEATKLVQDDTLHGQLTMDLASARNPVPINFLLGQPTGSPQLDSSPQNVSPSTSNGKPQQHWSAASPSTVYGKHSPKAPSSPFFPSTSDKPRSRSFSAVEVPLPMHRSESSNSLQIAYAGILQNGQIPDRQVKEEQEGKMRRSLSRSGTGKLSALRRKLSLRGGDLRPDLSAVHAETPPPLPDTPSMRSLNNRRGSQQVMTGSPTMERAGTEKRAEIPASPSTVAVANEQRKLAPTTDSPRDLPPVTWTEGSPIGKTAMGNPAGNLPTNGSSAVLPASPSAAVYDQWGFLASHSPVPTSFATIRTPDKEVSKLEQTLLALTDQPPTASSSKKVKMLVENYLPPSVRGRVWKWLLSAPSIPHQQYQNYIDSFDIPQLEIDPSLPRRFGDHRAFMHGFQAVQQMMFLYITRHQNAPPPPDTIWIASVFLTQSFHEADGYALYESFLERMKERWNNQQLRTWAQVLHEVIQAHDPTLANHLAICPDLYHTLIRRWTLTMFAEAIPLPTCLRALDLIIVQGTSTILKMAAVIILLCSKRLQGLGNPSDITTFLLQPPQEWLSPEIVFKNMGKIALPKRGFNLGKLGSPRM</sequence>
<comment type="caution">
    <text evidence="1">The sequence shown here is derived from an EMBL/GenBank/DDBJ whole genome shotgun (WGS) entry which is preliminary data.</text>
</comment>
<dbReference type="EMBL" id="JASBWS010000003">
    <property type="protein sequence ID" value="KAJ9116699.1"/>
    <property type="molecule type" value="Genomic_DNA"/>
</dbReference>
<dbReference type="Proteomes" id="UP001230649">
    <property type="component" value="Unassembled WGS sequence"/>
</dbReference>
<organism evidence="1 2">
    <name type="scientific">Naganishia adeliensis</name>
    <dbReference type="NCBI Taxonomy" id="92952"/>
    <lineage>
        <taxon>Eukaryota</taxon>
        <taxon>Fungi</taxon>
        <taxon>Dikarya</taxon>
        <taxon>Basidiomycota</taxon>
        <taxon>Agaricomycotina</taxon>
        <taxon>Tremellomycetes</taxon>
        <taxon>Filobasidiales</taxon>
        <taxon>Filobasidiaceae</taxon>
        <taxon>Naganishia</taxon>
    </lineage>
</organism>
<name>A0ACC2WZZ2_9TREE</name>
<accession>A0ACC2WZZ2</accession>
<evidence type="ECO:0000313" key="2">
    <source>
        <dbReference type="Proteomes" id="UP001230649"/>
    </source>
</evidence>
<reference evidence="1" key="1">
    <citation type="submission" date="2023-04" db="EMBL/GenBank/DDBJ databases">
        <title>Draft Genome sequencing of Naganishia species isolated from polar environments using Oxford Nanopore Technology.</title>
        <authorList>
            <person name="Leo P."/>
            <person name="Venkateswaran K."/>
        </authorList>
    </citation>
    <scope>NUCLEOTIDE SEQUENCE</scope>
    <source>
        <strain evidence="1">MNA-CCFEE 5262</strain>
    </source>
</reference>
<proteinExistence type="predicted"/>